<feature type="region of interest" description="Disordered" evidence="1">
    <location>
        <begin position="74"/>
        <end position="103"/>
    </location>
</feature>
<keyword evidence="3" id="KW-1185">Reference proteome</keyword>
<feature type="compositionally biased region" description="Low complexity" evidence="1">
    <location>
        <begin position="140"/>
        <end position="169"/>
    </location>
</feature>
<feature type="region of interest" description="Disordered" evidence="1">
    <location>
        <begin position="129"/>
        <end position="201"/>
    </location>
</feature>
<dbReference type="Proteomes" id="UP001583177">
    <property type="component" value="Unassembled WGS sequence"/>
</dbReference>
<evidence type="ECO:0000256" key="1">
    <source>
        <dbReference type="SAM" id="MobiDB-lite"/>
    </source>
</evidence>
<accession>A0ABR3XEX5</accession>
<dbReference type="EMBL" id="JAWRVE010000022">
    <property type="protein sequence ID" value="KAL1874487.1"/>
    <property type="molecule type" value="Genomic_DNA"/>
</dbReference>
<feature type="compositionally biased region" description="Low complexity" evidence="1">
    <location>
        <begin position="252"/>
        <end position="262"/>
    </location>
</feature>
<sequence>MPDWEEPDEDVIMTLTEDEQGECRTLCKNLSALSALPTLLKERNSSLSSLGDENKDILKPSASKPIIENHILQKPSGNLSQRRRGVLKTESNPSSRSDPFRRVTFILPESSENTSSLSERDLEVFPSKPYLETKHPSSNPSARLPTSPASSSSLSSMSSISPLLPSPAAKQQPDDSESSSSSSDEEEKFDIPEISPRSVDSEEAFLERTAVEISREVLLSERAYLGHRHHEDCVELASPPGRDPGKRKKHATQQAASHAAHQWSSQSVTWSALLHWAGVSRARRRERIAGRIRVRALVQRAASMPGVQQLPPGCANIRPGLFEPLGAPDLAVQKQDAGVVVDPAAYRDATLANLARLRPRLDLTLLAFSFNQDALRVYGGLVGKGALAEDLERMDGILRELEVYTAVCAHRRGLIVGHLKQTREFPIIIAAQFGDLRAAYDDSQEDKLAAARRCFEYVADRSRYVMTYDSKRRKRQFAGYFGRKDHEKLTRLSESADEAERLLEELAAAEEWQVWCKSMIGHWALGWRPDRFEKDMLYVDEVVEGDIRRYKRDINDKRAALGLASVERPKDAVYERQQEQIKLIDVLWKLLI</sequence>
<reference evidence="2 3" key="1">
    <citation type="journal article" date="2024" name="IMA Fungus">
        <title>IMA Genome - F19 : A genome assembly and annotation guide to empower mycologists, including annotated draft genome sequences of Ceratocystis pirilliformis, Diaporthe australafricana, Fusarium ophioides, Paecilomyces lecythidis, and Sporothrix stenoceras.</title>
        <authorList>
            <person name="Aylward J."/>
            <person name="Wilson A.M."/>
            <person name="Visagie C.M."/>
            <person name="Spraker J."/>
            <person name="Barnes I."/>
            <person name="Buitendag C."/>
            <person name="Ceriani C."/>
            <person name="Del Mar Angel L."/>
            <person name="du Plessis D."/>
            <person name="Fuchs T."/>
            <person name="Gasser K."/>
            <person name="Kramer D."/>
            <person name="Li W."/>
            <person name="Munsamy K."/>
            <person name="Piso A."/>
            <person name="Price J.L."/>
            <person name="Sonnekus B."/>
            <person name="Thomas C."/>
            <person name="van der Nest A."/>
            <person name="van Dijk A."/>
            <person name="van Heerden A."/>
            <person name="van Vuuren N."/>
            <person name="Yilmaz N."/>
            <person name="Duong T.A."/>
            <person name="van der Merwe N.A."/>
            <person name="Wingfield M.J."/>
            <person name="Wingfield B.D."/>
        </authorList>
    </citation>
    <scope>NUCLEOTIDE SEQUENCE [LARGE SCALE GENOMIC DNA]</scope>
    <source>
        <strain evidence="2 3">CMW 18300</strain>
    </source>
</reference>
<feature type="region of interest" description="Disordered" evidence="1">
    <location>
        <begin position="234"/>
        <end position="262"/>
    </location>
</feature>
<evidence type="ECO:0000313" key="2">
    <source>
        <dbReference type="EMBL" id="KAL1874487.1"/>
    </source>
</evidence>
<name>A0ABR3XEX5_9PEZI</name>
<comment type="caution">
    <text evidence="2">The sequence shown here is derived from an EMBL/GenBank/DDBJ whole genome shotgun (WGS) entry which is preliminary data.</text>
</comment>
<gene>
    <name evidence="2" type="ORF">Daus18300_003505</name>
</gene>
<organism evidence="2 3">
    <name type="scientific">Diaporthe australafricana</name>
    <dbReference type="NCBI Taxonomy" id="127596"/>
    <lineage>
        <taxon>Eukaryota</taxon>
        <taxon>Fungi</taxon>
        <taxon>Dikarya</taxon>
        <taxon>Ascomycota</taxon>
        <taxon>Pezizomycotina</taxon>
        <taxon>Sordariomycetes</taxon>
        <taxon>Sordariomycetidae</taxon>
        <taxon>Diaporthales</taxon>
        <taxon>Diaporthaceae</taxon>
        <taxon>Diaporthe</taxon>
    </lineage>
</organism>
<evidence type="ECO:0000313" key="3">
    <source>
        <dbReference type="Proteomes" id="UP001583177"/>
    </source>
</evidence>
<proteinExistence type="predicted"/>
<protein>
    <submittedName>
        <fullName evidence="2">Uncharacterized protein</fullName>
    </submittedName>
</protein>